<sequence length="258" mass="29432">MSTEDPSAKTSSEEGEGTPRIPNLTGFDHKAIDQHRETANAHMDSNGHLETPDFSNRFFPEARIRWLTPSQLKASAGEDPFAELRCDTETQMYTPLCKAFNKVLANTGHVIKDTGSHPESGVDDLKPDISMYKRGDRNGESVYTLKPKELGIVRDKERKERAQFMGRVAWGWMIMLIEVKKGKESEPFNFDEVDELTLREGEGARSRAQMIECIAQIQARQHRQCVFSALIVGEDARLMRWDARRHRIETIQLQEISQ</sequence>
<accession>A0A4S4KLH0</accession>
<dbReference type="EMBL" id="SGPJ01000163">
    <property type="protein sequence ID" value="THG97519.1"/>
    <property type="molecule type" value="Genomic_DNA"/>
</dbReference>
<dbReference type="Proteomes" id="UP000309038">
    <property type="component" value="Unassembled WGS sequence"/>
</dbReference>
<evidence type="ECO:0000313" key="2">
    <source>
        <dbReference type="EMBL" id="THG97519.1"/>
    </source>
</evidence>
<keyword evidence="3" id="KW-1185">Reference proteome</keyword>
<gene>
    <name evidence="2" type="ORF">EW026_g4489</name>
</gene>
<reference evidence="2 3" key="1">
    <citation type="submission" date="2019-02" db="EMBL/GenBank/DDBJ databases">
        <title>Genome sequencing of the rare red list fungi Phlebia centrifuga.</title>
        <authorList>
            <person name="Buettner E."/>
            <person name="Kellner H."/>
        </authorList>
    </citation>
    <scope>NUCLEOTIDE SEQUENCE [LARGE SCALE GENOMIC DNA]</scope>
    <source>
        <strain evidence="2 3">DSM 108282</strain>
    </source>
</reference>
<organism evidence="2 3">
    <name type="scientific">Hermanssonia centrifuga</name>
    <dbReference type="NCBI Taxonomy" id="98765"/>
    <lineage>
        <taxon>Eukaryota</taxon>
        <taxon>Fungi</taxon>
        <taxon>Dikarya</taxon>
        <taxon>Basidiomycota</taxon>
        <taxon>Agaricomycotina</taxon>
        <taxon>Agaricomycetes</taxon>
        <taxon>Polyporales</taxon>
        <taxon>Meruliaceae</taxon>
        <taxon>Hermanssonia</taxon>
    </lineage>
</organism>
<dbReference type="AlphaFoldDB" id="A0A4S4KLH0"/>
<name>A0A4S4KLH0_9APHY</name>
<evidence type="ECO:0000313" key="3">
    <source>
        <dbReference type="Proteomes" id="UP000309038"/>
    </source>
</evidence>
<evidence type="ECO:0008006" key="4">
    <source>
        <dbReference type="Google" id="ProtNLM"/>
    </source>
</evidence>
<proteinExistence type="predicted"/>
<comment type="caution">
    <text evidence="2">The sequence shown here is derived from an EMBL/GenBank/DDBJ whole genome shotgun (WGS) entry which is preliminary data.</text>
</comment>
<feature type="compositionally biased region" description="Polar residues" evidence="1">
    <location>
        <begin position="1"/>
        <end position="10"/>
    </location>
</feature>
<evidence type="ECO:0000256" key="1">
    <source>
        <dbReference type="SAM" id="MobiDB-lite"/>
    </source>
</evidence>
<feature type="region of interest" description="Disordered" evidence="1">
    <location>
        <begin position="1"/>
        <end position="26"/>
    </location>
</feature>
<protein>
    <recommendedName>
        <fullName evidence="4">Fungal-type protein kinase domain-containing protein</fullName>
    </recommendedName>
</protein>